<name>A0ACC1U530_9AGAR</name>
<keyword evidence="2" id="KW-1185">Reference proteome</keyword>
<dbReference type="Proteomes" id="UP001163835">
    <property type="component" value="Unassembled WGS sequence"/>
</dbReference>
<comment type="caution">
    <text evidence="1">The sequence shown here is derived from an EMBL/GenBank/DDBJ whole genome shotgun (WGS) entry which is preliminary data.</text>
</comment>
<accession>A0ACC1U530</accession>
<reference evidence="1" key="1">
    <citation type="submission" date="2022-09" db="EMBL/GenBank/DDBJ databases">
        <title>A Global Phylogenomic Analysis of the Shiitake Genus Lentinula.</title>
        <authorList>
            <consortium name="DOE Joint Genome Institute"/>
            <person name="Sierra-Patev S."/>
            <person name="Min B."/>
            <person name="Naranjo-Ortiz M."/>
            <person name="Looney B."/>
            <person name="Konkel Z."/>
            <person name="Slot J.C."/>
            <person name="Sakamoto Y."/>
            <person name="Steenwyk J.L."/>
            <person name="Rokas A."/>
            <person name="Carro J."/>
            <person name="Camarero S."/>
            <person name="Ferreira P."/>
            <person name="Molpeceres G."/>
            <person name="Ruiz-Duenas F.J."/>
            <person name="Serrano A."/>
            <person name="Henrissat B."/>
            <person name="Drula E."/>
            <person name="Hughes K.W."/>
            <person name="Mata J.L."/>
            <person name="Ishikawa N.K."/>
            <person name="Vargas-Isla R."/>
            <person name="Ushijima S."/>
            <person name="Smith C.A."/>
            <person name="Ahrendt S."/>
            <person name="Andreopoulos W."/>
            <person name="He G."/>
            <person name="Labutti K."/>
            <person name="Lipzen A."/>
            <person name="Ng V."/>
            <person name="Riley R."/>
            <person name="Sandor L."/>
            <person name="Barry K."/>
            <person name="Martinez A.T."/>
            <person name="Xiao Y."/>
            <person name="Gibbons J.G."/>
            <person name="Terashima K."/>
            <person name="Grigoriev I.V."/>
            <person name="Hibbett D.S."/>
        </authorList>
    </citation>
    <scope>NUCLEOTIDE SEQUENCE</scope>
    <source>
        <strain evidence="1">TMI1499</strain>
    </source>
</reference>
<proteinExistence type="predicted"/>
<gene>
    <name evidence="1" type="ORF">F5876DRAFT_64235</name>
</gene>
<evidence type="ECO:0000313" key="2">
    <source>
        <dbReference type="Proteomes" id="UP001163835"/>
    </source>
</evidence>
<dbReference type="EMBL" id="MU795033">
    <property type="protein sequence ID" value="KAJ3812140.1"/>
    <property type="molecule type" value="Genomic_DNA"/>
</dbReference>
<organism evidence="1 2">
    <name type="scientific">Lentinula aff. lateritia</name>
    <dbReference type="NCBI Taxonomy" id="2804960"/>
    <lineage>
        <taxon>Eukaryota</taxon>
        <taxon>Fungi</taxon>
        <taxon>Dikarya</taxon>
        <taxon>Basidiomycota</taxon>
        <taxon>Agaricomycotina</taxon>
        <taxon>Agaricomycetes</taxon>
        <taxon>Agaricomycetidae</taxon>
        <taxon>Agaricales</taxon>
        <taxon>Marasmiineae</taxon>
        <taxon>Omphalotaceae</taxon>
        <taxon>Lentinula</taxon>
    </lineage>
</organism>
<evidence type="ECO:0000313" key="1">
    <source>
        <dbReference type="EMBL" id="KAJ3812140.1"/>
    </source>
</evidence>
<sequence length="406" mass="46925">MSSLPSGSSSMNVKFVHTQVPTPNTIFDDMPPKEVVKNHLRPIFEEHCELCKKSNTSEETPAVRLRRCGRCKLVWYCSTKCQQEHWPLHKSDCSDNPDDAELRRIVMRILAQRLLRGFIEVFCVTSYDILKPNRPSRSPKLPYLLRIDLGIEPAEISKFMEIFHQQTEVDSNPPPGMVQINAITHSEGYVKEYLSRPYRKDSRYVEESVDDNMKSKNGLPVMIMEFVLRGDVSSSVSIFTSLTSQAMEVARKRQPYTQLSSIRGTFQVPFSADSTIECLNGLIRDDKTDKFLLRIPMKPHDVGIISAAGRKDFSYSKAVQYLLMKTKRDRIYTPIAYNFSSSNTKLRDMKVFLSAYFNPKREAQKTLNLWVLIGALKAESESWYTKHRPRMAWWWWCVSTMWAHVA</sequence>
<protein>
    <submittedName>
        <fullName evidence="1">Uncharacterized protein</fullName>
    </submittedName>
</protein>